<gene>
    <name evidence="5" type="primary">sepF</name>
    <name evidence="6" type="ORF">B843_08930</name>
</gene>
<comment type="similarity">
    <text evidence="5">Belongs to the SepF family.</text>
</comment>
<comment type="subcellular location">
    <subcellularLocation>
        <location evidence="5">Cytoplasm</location>
    </subcellularLocation>
    <text evidence="5">Localizes to the division site, in a FtsZ-dependent manner.</text>
</comment>
<dbReference type="HOGENOM" id="CLU_078499_0_1_11"/>
<dbReference type="AlphaFoldDB" id="W5Y1N4"/>
<evidence type="ECO:0000313" key="6">
    <source>
        <dbReference type="EMBL" id="AHI23171.1"/>
    </source>
</evidence>
<dbReference type="Pfam" id="PF04472">
    <property type="entry name" value="SepF"/>
    <property type="match status" value="1"/>
</dbReference>
<keyword evidence="7" id="KW-1185">Reference proteome</keyword>
<evidence type="ECO:0000256" key="1">
    <source>
        <dbReference type="ARBA" id="ARBA00022618"/>
    </source>
</evidence>
<evidence type="ECO:0000256" key="3">
    <source>
        <dbReference type="ARBA" id="ARBA00023306"/>
    </source>
</evidence>
<dbReference type="GO" id="GO:0043093">
    <property type="term" value="P:FtsZ-dependent cytokinesis"/>
    <property type="evidence" value="ECO:0007669"/>
    <property type="project" value="UniProtKB-UniRule"/>
</dbReference>
<evidence type="ECO:0000256" key="2">
    <source>
        <dbReference type="ARBA" id="ARBA00023210"/>
    </source>
</evidence>
<keyword evidence="2 5" id="KW-0717">Septation</keyword>
<evidence type="ECO:0000256" key="5">
    <source>
        <dbReference type="HAMAP-Rule" id="MF_01197"/>
    </source>
</evidence>
<dbReference type="InterPro" id="IPR038594">
    <property type="entry name" value="SepF-like_sf"/>
</dbReference>
<dbReference type="HAMAP" id="MF_01197">
    <property type="entry name" value="SepF"/>
    <property type="match status" value="1"/>
</dbReference>
<evidence type="ECO:0000313" key="7">
    <source>
        <dbReference type="Proteomes" id="UP000019222"/>
    </source>
</evidence>
<dbReference type="InterPro" id="IPR023052">
    <property type="entry name" value="Cell_div_SepF"/>
</dbReference>
<dbReference type="GO" id="GO:0005737">
    <property type="term" value="C:cytoplasm"/>
    <property type="evidence" value="ECO:0007669"/>
    <property type="project" value="UniProtKB-SubCell"/>
</dbReference>
<reference evidence="6 7" key="1">
    <citation type="submission" date="2013-02" db="EMBL/GenBank/DDBJ databases">
        <title>The complete genome sequence of Corynebacterium vitaeruminis DSM 20294.</title>
        <authorList>
            <person name="Ruckert C."/>
            <person name="Albersmeier A."/>
            <person name="Kalinowski J."/>
        </authorList>
    </citation>
    <scope>NUCLEOTIDE SEQUENCE [LARGE SCALE GENOMIC DNA]</scope>
    <source>
        <strain evidence="7">ATCC 10234</strain>
    </source>
</reference>
<keyword evidence="3 5" id="KW-0131">Cell cycle</keyword>
<dbReference type="InterPro" id="IPR007561">
    <property type="entry name" value="Cell_div_SepF/SepF-rel"/>
</dbReference>
<sequence length="146" mass="16426">MKKTKEFFGLTPYELEGDDAYYEEPRYEGSVAYQPRYDERPSYEREVREPRETHLDRSFPATIVPVTINSYSDAAAIGKPFRDGDAVVFDIRNLGAVEAKRIVDFAAGLCFAVYGQMKKIDTGVFAIVPKDADVTTAELERTAGVR</sequence>
<organism evidence="6 7">
    <name type="scientific">Corynebacterium vitaeruminis DSM 20294</name>
    <dbReference type="NCBI Taxonomy" id="1224164"/>
    <lineage>
        <taxon>Bacteria</taxon>
        <taxon>Bacillati</taxon>
        <taxon>Actinomycetota</taxon>
        <taxon>Actinomycetes</taxon>
        <taxon>Mycobacteriales</taxon>
        <taxon>Corynebacteriaceae</taxon>
        <taxon>Corynebacterium</taxon>
    </lineage>
</organism>
<dbReference type="PATRIC" id="fig|1224164.3.peg.1803"/>
<dbReference type="PANTHER" id="PTHR35798:SF1">
    <property type="entry name" value="CELL DIVISION PROTEIN SEPF"/>
    <property type="match status" value="1"/>
</dbReference>
<dbReference type="Proteomes" id="UP000019222">
    <property type="component" value="Chromosome"/>
</dbReference>
<comment type="subunit">
    <text evidence="5">Homodimer. Interacts with FtsZ.</text>
</comment>
<name>W5Y1N4_9CORY</name>
<accession>W5Y1N4</accession>
<dbReference type="EMBL" id="CP004353">
    <property type="protein sequence ID" value="AHI23171.1"/>
    <property type="molecule type" value="Genomic_DNA"/>
</dbReference>
<proteinExistence type="inferred from homology"/>
<evidence type="ECO:0000256" key="4">
    <source>
        <dbReference type="ARBA" id="ARBA00044936"/>
    </source>
</evidence>
<keyword evidence="5" id="KW-0963">Cytoplasm</keyword>
<dbReference type="GO" id="GO:0000917">
    <property type="term" value="P:division septum assembly"/>
    <property type="evidence" value="ECO:0007669"/>
    <property type="project" value="UniProtKB-KW"/>
</dbReference>
<dbReference type="STRING" id="1224164.B843_08930"/>
<dbReference type="KEGG" id="cvt:B843_08930"/>
<dbReference type="eggNOG" id="COG1799">
    <property type="taxonomic scope" value="Bacteria"/>
</dbReference>
<comment type="function">
    <text evidence="4 5">Cell division protein that is part of the divisome complex and is recruited early to the Z-ring. Probably stimulates Z-ring formation, perhaps through the cross-linking of FtsZ protofilaments. Its function overlaps with FtsA.</text>
</comment>
<keyword evidence="1 5" id="KW-0132">Cell division</keyword>
<protein>
    <recommendedName>
        <fullName evidence="5">Cell division protein SepF</fullName>
    </recommendedName>
</protein>
<dbReference type="Gene3D" id="3.30.110.150">
    <property type="entry name" value="SepF-like protein"/>
    <property type="match status" value="1"/>
</dbReference>
<dbReference type="PANTHER" id="PTHR35798">
    <property type="entry name" value="CELL DIVISION PROTEIN SEPF"/>
    <property type="match status" value="1"/>
</dbReference>